<feature type="transmembrane region" description="Helical" evidence="1">
    <location>
        <begin position="180"/>
        <end position="201"/>
    </location>
</feature>
<comment type="caution">
    <text evidence="2">The sequence shown here is derived from an EMBL/GenBank/DDBJ whole genome shotgun (WGS) entry which is preliminary data.</text>
</comment>
<sequence length="303" mass="33087">MGETIHVSIAIHVVCSNPNPYEVKILSDTPGHVYVGGDRGTDVGVLTLVEGSALPAGGQGVISVLMDSRIARTSSGSLVEKFLGDGEIPIYMELKFDVGVNIAIGLIQFPPMSALFDKKCGMYIGGMFERSANKLGPLICRDTYEQLDLPHLGASAGGMTFSGTHMDPERIQLGEKMKNVCILGAGSLSFFFGFFLTYSFWQNPWQSLSLQRSTSRSVSREGLALRATLSERARGLRKGMLHRLDLDGMERGQILDMLSCGIFSHWSRADSTQPHLAPRSVSQVSEELTGLQPGWWRNMRSGN</sequence>
<keyword evidence="5" id="KW-1185">Reference proteome</keyword>
<accession>A0A9P1FH20</accession>
<reference evidence="3" key="2">
    <citation type="submission" date="2024-04" db="EMBL/GenBank/DDBJ databases">
        <authorList>
            <person name="Chen Y."/>
            <person name="Shah S."/>
            <person name="Dougan E. K."/>
            <person name="Thang M."/>
            <person name="Chan C."/>
        </authorList>
    </citation>
    <scope>NUCLEOTIDE SEQUENCE [LARGE SCALE GENOMIC DNA]</scope>
</reference>
<dbReference type="EMBL" id="CAMXCT030000221">
    <property type="protein sequence ID" value="CAL4763038.1"/>
    <property type="molecule type" value="Genomic_DNA"/>
</dbReference>
<keyword evidence="4" id="KW-0723">Serine/threonine-protein kinase</keyword>
<proteinExistence type="predicted"/>
<dbReference type="EMBL" id="CAMXCT020000221">
    <property type="protein sequence ID" value="CAL1129101.1"/>
    <property type="molecule type" value="Genomic_DNA"/>
</dbReference>
<evidence type="ECO:0000313" key="4">
    <source>
        <dbReference type="EMBL" id="CAL4763038.1"/>
    </source>
</evidence>
<reference evidence="2" key="1">
    <citation type="submission" date="2022-10" db="EMBL/GenBank/DDBJ databases">
        <authorList>
            <person name="Chen Y."/>
            <person name="Dougan E. K."/>
            <person name="Chan C."/>
            <person name="Rhodes N."/>
            <person name="Thang M."/>
        </authorList>
    </citation>
    <scope>NUCLEOTIDE SEQUENCE</scope>
</reference>
<keyword evidence="4" id="KW-0418">Kinase</keyword>
<dbReference type="AlphaFoldDB" id="A0A9P1FH20"/>
<dbReference type="GO" id="GO:0004674">
    <property type="term" value="F:protein serine/threonine kinase activity"/>
    <property type="evidence" value="ECO:0007669"/>
    <property type="project" value="UniProtKB-KW"/>
</dbReference>
<gene>
    <name evidence="2" type="ORF">C1SCF055_LOCUS4011</name>
</gene>
<organism evidence="2">
    <name type="scientific">Cladocopium goreaui</name>
    <dbReference type="NCBI Taxonomy" id="2562237"/>
    <lineage>
        <taxon>Eukaryota</taxon>
        <taxon>Sar</taxon>
        <taxon>Alveolata</taxon>
        <taxon>Dinophyceae</taxon>
        <taxon>Suessiales</taxon>
        <taxon>Symbiodiniaceae</taxon>
        <taxon>Cladocopium</taxon>
    </lineage>
</organism>
<name>A0A9P1FH20_9DINO</name>
<keyword evidence="1" id="KW-1133">Transmembrane helix</keyword>
<keyword evidence="1" id="KW-0812">Transmembrane</keyword>
<keyword evidence="4" id="KW-0808">Transferase</keyword>
<dbReference type="EMBL" id="CAMXCT010000221">
    <property type="protein sequence ID" value="CAI3975726.1"/>
    <property type="molecule type" value="Genomic_DNA"/>
</dbReference>
<evidence type="ECO:0000313" key="2">
    <source>
        <dbReference type="EMBL" id="CAI3975726.1"/>
    </source>
</evidence>
<protein>
    <submittedName>
        <fullName evidence="4">Non-specific serine/threonine protein kinase</fullName>
    </submittedName>
</protein>
<evidence type="ECO:0000313" key="5">
    <source>
        <dbReference type="Proteomes" id="UP001152797"/>
    </source>
</evidence>
<dbReference type="OrthoDB" id="446579at2759"/>
<evidence type="ECO:0000256" key="1">
    <source>
        <dbReference type="SAM" id="Phobius"/>
    </source>
</evidence>
<keyword evidence="1" id="KW-0472">Membrane</keyword>
<dbReference type="Proteomes" id="UP001152797">
    <property type="component" value="Unassembled WGS sequence"/>
</dbReference>
<evidence type="ECO:0000313" key="3">
    <source>
        <dbReference type="EMBL" id="CAL1129101.1"/>
    </source>
</evidence>